<evidence type="ECO:0000313" key="4">
    <source>
        <dbReference type="EMBL" id="QTX12302.1"/>
    </source>
</evidence>
<keyword evidence="4" id="KW-0067">ATP-binding</keyword>
<dbReference type="InterPro" id="IPR025420">
    <property type="entry name" value="DUF4143"/>
</dbReference>
<dbReference type="EMBL" id="JAFMPM010000006">
    <property type="protein sequence ID" value="MBO0612206.1"/>
    <property type="molecule type" value="Genomic_DNA"/>
</dbReference>
<sequence>MYTRHITPLLHEALTDTPVVLLNGARQTGKSTLAQTLAKTQQRRYLTLDDHAVLAAAQSDPAGFIAGLQGKVALDEVQRAPALFLAIKAAVDRDRQAGRFLLTGSANVMLLPTLADSLAGRMEVLSLLPLSSAEITHSPTFNWADWLFDGALDSVTIAPCERAMLLERLLAGGFPEAVGRTQTRRRAAWFDNYLQAILYRDVRELAHVEQLSEIPHLLQLLATRSAKLLNFAELARTSGLAQSTLKRYFTLLETLFLVYRLPAWERNFGKRMVKAPKIFLPDSGLLAYLTHTSLERIEHEPNVLGGLVETFVLSELLKHLTFSAQRLSLWHYRTQSDIEVDFVLENRAGKLTGIEVKASATIDSKDFKGLRHLQETESNLFQRGIVLYSGRELVPFGERLFAVPLSLWWGVEKA</sequence>
<proteinExistence type="predicted"/>
<reference evidence="3 5" key="1">
    <citation type="submission" date="2021-03" db="EMBL/GenBank/DDBJ databases">
        <title>Draft genome and methylome analysis of Thiotrix fructosivoruns ATCC 49748.</title>
        <authorList>
            <person name="Fomenkov A."/>
            <person name="Grabovich M.Y."/>
            <person name="Roberts R.J."/>
        </authorList>
    </citation>
    <scope>NUCLEOTIDE SEQUENCE [LARGE SCALE GENOMIC DNA]</scope>
    <source>
        <strain evidence="3 5">ATCC 49748</strain>
    </source>
</reference>
<evidence type="ECO:0000313" key="5">
    <source>
        <dbReference type="Proteomes" id="UP000664466"/>
    </source>
</evidence>
<dbReference type="InterPro" id="IPR027417">
    <property type="entry name" value="P-loop_NTPase"/>
</dbReference>
<dbReference type="InterPro" id="IPR041682">
    <property type="entry name" value="AAA_14"/>
</dbReference>
<dbReference type="SUPFAM" id="SSF52540">
    <property type="entry name" value="P-loop containing nucleoside triphosphate hydrolases"/>
    <property type="match status" value="1"/>
</dbReference>
<dbReference type="Proteomes" id="UP000664466">
    <property type="component" value="Unassembled WGS sequence"/>
</dbReference>
<evidence type="ECO:0000259" key="1">
    <source>
        <dbReference type="Pfam" id="PF13173"/>
    </source>
</evidence>
<dbReference type="PANTHER" id="PTHR43566">
    <property type="entry name" value="CONSERVED PROTEIN"/>
    <property type="match status" value="1"/>
</dbReference>
<keyword evidence="4" id="KW-0547">Nucleotide-binding</keyword>
<dbReference type="EMBL" id="CP072748">
    <property type="protein sequence ID" value="QTX12302.1"/>
    <property type="molecule type" value="Genomic_DNA"/>
</dbReference>
<feature type="domain" description="AAA" evidence="1">
    <location>
        <begin position="17"/>
        <end position="135"/>
    </location>
</feature>
<dbReference type="AlphaFoldDB" id="A0A8B0STQ3"/>
<feature type="domain" description="DUF4143" evidence="2">
    <location>
        <begin position="200"/>
        <end position="359"/>
    </location>
</feature>
<protein>
    <submittedName>
        <fullName evidence="4">ATP-binding protein</fullName>
    </submittedName>
</protein>
<organism evidence="4">
    <name type="scientific">Thiothrix fructosivorans</name>
    <dbReference type="NCBI Taxonomy" id="111770"/>
    <lineage>
        <taxon>Bacteria</taxon>
        <taxon>Pseudomonadati</taxon>
        <taxon>Pseudomonadota</taxon>
        <taxon>Gammaproteobacteria</taxon>
        <taxon>Thiotrichales</taxon>
        <taxon>Thiotrichaceae</taxon>
        <taxon>Thiothrix</taxon>
    </lineage>
</organism>
<dbReference type="Pfam" id="PF13173">
    <property type="entry name" value="AAA_14"/>
    <property type="match status" value="1"/>
</dbReference>
<evidence type="ECO:0000313" key="3">
    <source>
        <dbReference type="EMBL" id="MBO0612206.1"/>
    </source>
</evidence>
<accession>A0A8B0STQ3</accession>
<keyword evidence="5" id="KW-1185">Reference proteome</keyword>
<gene>
    <name evidence="4" type="ORF">J1836_008255</name>
    <name evidence="3" type="ORF">J1836_04570</name>
</gene>
<dbReference type="RefSeq" id="WP_207249905.1">
    <property type="nucleotide sequence ID" value="NZ_JAFMPM010000006.1"/>
</dbReference>
<reference evidence="4" key="2">
    <citation type="submission" date="2021-04" db="EMBL/GenBank/DDBJ databases">
        <title>Complete Genome and methylome analysis of Thiothrix fructosivorans ATCC 49748.</title>
        <authorList>
            <person name="Fomenkov A."/>
            <person name="Sun L."/>
            <person name="Vincze T."/>
            <person name="Grabovich M.Y."/>
            <person name="Roberts R.J."/>
        </authorList>
    </citation>
    <scope>NUCLEOTIDE SEQUENCE</scope>
    <source>
        <strain evidence="4">ATCC 49748</strain>
    </source>
</reference>
<dbReference type="Pfam" id="PF13635">
    <property type="entry name" value="DUF4143"/>
    <property type="match status" value="1"/>
</dbReference>
<name>A0A8B0STQ3_9GAMM</name>
<dbReference type="GO" id="GO:0005524">
    <property type="term" value="F:ATP binding"/>
    <property type="evidence" value="ECO:0007669"/>
    <property type="project" value="UniProtKB-KW"/>
</dbReference>
<dbReference type="PANTHER" id="PTHR43566:SF2">
    <property type="entry name" value="DUF4143 DOMAIN-CONTAINING PROTEIN"/>
    <property type="match status" value="1"/>
</dbReference>
<evidence type="ECO:0000259" key="2">
    <source>
        <dbReference type="Pfam" id="PF13635"/>
    </source>
</evidence>